<dbReference type="PROSITE" id="PS01261">
    <property type="entry name" value="UPF0020"/>
    <property type="match status" value="1"/>
</dbReference>
<dbReference type="InterPro" id="IPR029063">
    <property type="entry name" value="SAM-dependent_MTases_sf"/>
</dbReference>
<feature type="domain" description="Ribosomal RNA large subunit methyltransferase K/L-like methyltransferase" evidence="3">
    <location>
        <begin position="181"/>
        <end position="385"/>
    </location>
</feature>
<evidence type="ECO:0000313" key="5">
    <source>
        <dbReference type="EMBL" id="KFE64259.1"/>
    </source>
</evidence>
<dbReference type="GO" id="GO:0003676">
    <property type="term" value="F:nucleic acid binding"/>
    <property type="evidence" value="ECO:0007669"/>
    <property type="project" value="InterPro"/>
</dbReference>
<dbReference type="STRING" id="394096.DB31_2053"/>
<evidence type="ECO:0000256" key="2">
    <source>
        <dbReference type="ARBA" id="ARBA00022679"/>
    </source>
</evidence>
<protein>
    <submittedName>
        <fullName evidence="5">Methyltransferase</fullName>
    </submittedName>
</protein>
<dbReference type="Proteomes" id="UP000028725">
    <property type="component" value="Unassembled WGS sequence"/>
</dbReference>
<dbReference type="EMBL" id="JMCB01000014">
    <property type="protein sequence ID" value="KFE64259.1"/>
    <property type="molecule type" value="Genomic_DNA"/>
</dbReference>
<dbReference type="Pfam" id="PF22020">
    <property type="entry name" value="RlmL_1st"/>
    <property type="match status" value="1"/>
</dbReference>
<comment type="caution">
    <text evidence="5">The sequence shown here is derived from an EMBL/GenBank/DDBJ whole genome shotgun (WGS) entry which is preliminary data.</text>
</comment>
<evidence type="ECO:0000313" key="6">
    <source>
        <dbReference type="Proteomes" id="UP000028725"/>
    </source>
</evidence>
<dbReference type="InterPro" id="IPR000241">
    <property type="entry name" value="RlmKL-like_Mtase"/>
</dbReference>
<dbReference type="GO" id="GO:0008990">
    <property type="term" value="F:rRNA (guanine-N2-)-methyltransferase activity"/>
    <property type="evidence" value="ECO:0007669"/>
    <property type="project" value="TreeGrafter"/>
</dbReference>
<dbReference type="PANTHER" id="PTHR47313:SF1">
    <property type="entry name" value="RIBOSOMAL RNA LARGE SUBUNIT METHYLTRANSFERASE K_L"/>
    <property type="match status" value="1"/>
</dbReference>
<evidence type="ECO:0000259" key="3">
    <source>
        <dbReference type="Pfam" id="PF01170"/>
    </source>
</evidence>
<feature type="domain" description="RlmL ferredoxin-like" evidence="4">
    <location>
        <begin position="26"/>
        <end position="80"/>
    </location>
</feature>
<keyword evidence="6" id="KW-1185">Reference proteome</keyword>
<name>A0A085W996_9BACT</name>
<dbReference type="InterPro" id="IPR002052">
    <property type="entry name" value="DNA_methylase_N6_adenine_CS"/>
</dbReference>
<dbReference type="PATRIC" id="fig|394096.3.peg.6389"/>
<dbReference type="PANTHER" id="PTHR47313">
    <property type="entry name" value="RIBOSOMAL RNA LARGE SUBUNIT METHYLTRANSFERASE K/L"/>
    <property type="match status" value="1"/>
</dbReference>
<dbReference type="SUPFAM" id="SSF53335">
    <property type="entry name" value="S-adenosyl-L-methionine-dependent methyltransferases"/>
    <property type="match status" value="1"/>
</dbReference>
<reference evidence="5 6" key="1">
    <citation type="submission" date="2014-04" db="EMBL/GenBank/DDBJ databases">
        <title>Genome assembly of Hyalangium minutum DSM 14724.</title>
        <authorList>
            <person name="Sharma G."/>
            <person name="Subramanian S."/>
        </authorList>
    </citation>
    <scope>NUCLEOTIDE SEQUENCE [LARGE SCALE GENOMIC DNA]</scope>
    <source>
        <strain evidence="5 6">DSM 14724</strain>
    </source>
</reference>
<gene>
    <name evidence="5" type="ORF">DB31_2053</name>
</gene>
<organism evidence="5 6">
    <name type="scientific">Hyalangium minutum</name>
    <dbReference type="NCBI Taxonomy" id="394096"/>
    <lineage>
        <taxon>Bacteria</taxon>
        <taxon>Pseudomonadati</taxon>
        <taxon>Myxococcota</taxon>
        <taxon>Myxococcia</taxon>
        <taxon>Myxococcales</taxon>
        <taxon>Cystobacterineae</taxon>
        <taxon>Archangiaceae</taxon>
        <taxon>Hyalangium</taxon>
    </lineage>
</organism>
<dbReference type="InterPro" id="IPR054170">
    <property type="entry name" value="RlmL_1st"/>
</dbReference>
<sequence>MDDNDCGRPPGADNGPSVTRIRQMEQVFAVAPPGLESALEAEATALGWTPRRVEGGVELEGHAGLHQEANLRLRAASRVLLRLGHFHAPDVGALTRELARLDLSHVWDGKELPSLSVAAHGSKVPGSAVPTALAKAWRLSTVGRAGALDEEGTQGLTVLLRLDGPECTVSVDTSGEPLHRRGYRQEIGRAPMRETLAAGILQLAGYDGAEPLVDPMCGSGTFLIEGAWMSMRRAPGLERTFAFERFPSFDKAAWKERQSRAKAEALPAPRASLHGFDINAGALGTARRNARRAGLTLALERRDVKTLQPPVAGPGLVVANPPYGKRVGQGGELPELYRALGATLRKAFQGWRAALIVPDEDGLIRDLGLRETRSLRVRNGGLRCRLLLSGPLAP</sequence>
<dbReference type="RefSeq" id="WP_044194258.1">
    <property type="nucleotide sequence ID" value="NZ_JMCB01000014.1"/>
</dbReference>
<keyword evidence="1 5" id="KW-0489">Methyltransferase</keyword>
<accession>A0A085W996</accession>
<dbReference type="GO" id="GO:0070043">
    <property type="term" value="F:rRNA (guanine-N7-)-methyltransferase activity"/>
    <property type="evidence" value="ECO:0007669"/>
    <property type="project" value="TreeGrafter"/>
</dbReference>
<evidence type="ECO:0000259" key="4">
    <source>
        <dbReference type="Pfam" id="PF22020"/>
    </source>
</evidence>
<dbReference type="AlphaFoldDB" id="A0A085W996"/>
<dbReference type="Gene3D" id="3.30.2130.30">
    <property type="match status" value="1"/>
</dbReference>
<dbReference type="Pfam" id="PF01170">
    <property type="entry name" value="UPF0020"/>
    <property type="match status" value="1"/>
</dbReference>
<dbReference type="PROSITE" id="PS00092">
    <property type="entry name" value="N6_MTASE"/>
    <property type="match status" value="1"/>
</dbReference>
<dbReference type="OrthoDB" id="9809404at2"/>
<dbReference type="InterPro" id="IPR053943">
    <property type="entry name" value="RlmKL-like_Mtase_CS"/>
</dbReference>
<dbReference type="CDD" id="cd11715">
    <property type="entry name" value="THUMP_AdoMetMT"/>
    <property type="match status" value="1"/>
</dbReference>
<keyword evidence="2 5" id="KW-0808">Transferase</keyword>
<evidence type="ECO:0000256" key="1">
    <source>
        <dbReference type="ARBA" id="ARBA00022603"/>
    </source>
</evidence>
<proteinExistence type="predicted"/>
<dbReference type="Gene3D" id="3.40.50.150">
    <property type="entry name" value="Vaccinia Virus protein VP39"/>
    <property type="match status" value="1"/>
</dbReference>